<name>A0CGI7_PARTE</name>
<organism evidence="1 2">
    <name type="scientific">Paramecium tetraurelia</name>
    <dbReference type="NCBI Taxonomy" id="5888"/>
    <lineage>
        <taxon>Eukaryota</taxon>
        <taxon>Sar</taxon>
        <taxon>Alveolata</taxon>
        <taxon>Ciliophora</taxon>
        <taxon>Intramacronucleata</taxon>
        <taxon>Oligohymenophorea</taxon>
        <taxon>Peniculida</taxon>
        <taxon>Parameciidae</taxon>
        <taxon>Paramecium</taxon>
    </lineage>
</organism>
<keyword evidence="2" id="KW-1185">Reference proteome</keyword>
<dbReference type="HOGENOM" id="CLU_2563345_0_0_1"/>
<evidence type="ECO:0000313" key="2">
    <source>
        <dbReference type="Proteomes" id="UP000000600"/>
    </source>
</evidence>
<dbReference type="AlphaFoldDB" id="A0CGI7"/>
<accession>A0CGI7</accession>
<dbReference type="GeneID" id="5023086"/>
<evidence type="ECO:0000313" key="1">
    <source>
        <dbReference type="EMBL" id="CAK69904.1"/>
    </source>
</evidence>
<dbReference type="Proteomes" id="UP000000600">
    <property type="component" value="Unassembled WGS sequence"/>
</dbReference>
<dbReference type="EMBL" id="CT868074">
    <property type="protein sequence ID" value="CAK69904.1"/>
    <property type="molecule type" value="Genomic_DNA"/>
</dbReference>
<dbReference type="RefSeq" id="XP_001437301.1">
    <property type="nucleotide sequence ID" value="XM_001437264.1"/>
</dbReference>
<sequence length="82" mass="9614">MATDGNQAQDTMLRGVIHNLQQNNFLDDPYCPNEQVIDNQYEYYNQDYLDPSSLSMDGKLKEESYRKVQKENYQHSISASQF</sequence>
<reference evidence="1 2" key="1">
    <citation type="journal article" date="2006" name="Nature">
        <title>Global trends of whole-genome duplications revealed by the ciliate Paramecium tetraurelia.</title>
        <authorList>
            <consortium name="Genoscope"/>
            <person name="Aury J.-M."/>
            <person name="Jaillon O."/>
            <person name="Duret L."/>
            <person name="Noel B."/>
            <person name="Jubin C."/>
            <person name="Porcel B.M."/>
            <person name="Segurens B."/>
            <person name="Daubin V."/>
            <person name="Anthouard V."/>
            <person name="Aiach N."/>
            <person name="Arnaiz O."/>
            <person name="Billaut A."/>
            <person name="Beisson J."/>
            <person name="Blanc I."/>
            <person name="Bouhouche K."/>
            <person name="Camara F."/>
            <person name="Duharcourt S."/>
            <person name="Guigo R."/>
            <person name="Gogendeau D."/>
            <person name="Katinka M."/>
            <person name="Keller A.-M."/>
            <person name="Kissmehl R."/>
            <person name="Klotz C."/>
            <person name="Koll F."/>
            <person name="Le Moue A."/>
            <person name="Lepere C."/>
            <person name="Malinsky S."/>
            <person name="Nowacki M."/>
            <person name="Nowak J.K."/>
            <person name="Plattner H."/>
            <person name="Poulain J."/>
            <person name="Ruiz F."/>
            <person name="Serrano V."/>
            <person name="Zagulski M."/>
            <person name="Dessen P."/>
            <person name="Betermier M."/>
            <person name="Weissenbach J."/>
            <person name="Scarpelli C."/>
            <person name="Schachter V."/>
            <person name="Sperling L."/>
            <person name="Meyer E."/>
            <person name="Cohen J."/>
            <person name="Wincker P."/>
        </authorList>
    </citation>
    <scope>NUCLEOTIDE SEQUENCE [LARGE SCALE GENOMIC DNA]</scope>
    <source>
        <strain evidence="1 2">Stock d4-2</strain>
    </source>
</reference>
<gene>
    <name evidence="1" type="ORF">GSPATT00007344001</name>
</gene>
<proteinExistence type="predicted"/>
<protein>
    <submittedName>
        <fullName evidence="1">Uncharacterized protein</fullName>
    </submittedName>
</protein>
<dbReference type="InParanoid" id="A0CGI7"/>
<dbReference type="OrthoDB" id="10450106at2759"/>
<dbReference type="KEGG" id="ptm:GSPATT00007344001"/>